<dbReference type="EMBL" id="MVGC01000198">
    <property type="protein sequence ID" value="RJE21913.1"/>
    <property type="molecule type" value="Genomic_DNA"/>
</dbReference>
<evidence type="ECO:0000313" key="1">
    <source>
        <dbReference type="EMBL" id="RJE21913.1"/>
    </source>
</evidence>
<evidence type="ECO:0000313" key="2">
    <source>
        <dbReference type="Proteomes" id="UP000266188"/>
    </source>
</evidence>
<proteinExistence type="predicted"/>
<gene>
    <name evidence="1" type="ORF">PHISCL_05758</name>
</gene>
<dbReference type="AlphaFoldDB" id="A0A3A2ZI05"/>
<accession>A0A3A2ZI05</accession>
<comment type="caution">
    <text evidence="1">The sequence shown here is derived from an EMBL/GenBank/DDBJ whole genome shotgun (WGS) entry which is preliminary data.</text>
</comment>
<dbReference type="STRING" id="2070753.A0A3A2ZI05"/>
<evidence type="ECO:0008006" key="3">
    <source>
        <dbReference type="Google" id="ProtNLM"/>
    </source>
</evidence>
<protein>
    <recommendedName>
        <fullName evidence="3">Phosphotransferase enzyme family</fullName>
    </recommendedName>
</protein>
<dbReference type="OrthoDB" id="3645574at2759"/>
<sequence>MRQSNVFVDADWNITCLVDLEWACSQPIEMIRSPHWLTNKGIDELVLPEYDEARREFMDALIAEEKAIVTSKKRNFPLLSDVMNRTWEAGTFWYTLALSRPSGLFTIFQQHIRPRFCKDYIEEFHLIMFFLWEKNVARIASRKISDKKDYDKDLQLEFEA</sequence>
<name>A0A3A2ZI05_9EURO</name>
<dbReference type="Proteomes" id="UP000266188">
    <property type="component" value="Unassembled WGS sequence"/>
</dbReference>
<reference evidence="2" key="1">
    <citation type="submission" date="2017-02" db="EMBL/GenBank/DDBJ databases">
        <authorList>
            <person name="Tafer H."/>
            <person name="Lopandic K."/>
        </authorList>
    </citation>
    <scope>NUCLEOTIDE SEQUENCE [LARGE SCALE GENOMIC DNA]</scope>
    <source>
        <strain evidence="2">CBS 366.77</strain>
    </source>
</reference>
<organism evidence="1 2">
    <name type="scientific">Aspergillus sclerotialis</name>
    <dbReference type="NCBI Taxonomy" id="2070753"/>
    <lineage>
        <taxon>Eukaryota</taxon>
        <taxon>Fungi</taxon>
        <taxon>Dikarya</taxon>
        <taxon>Ascomycota</taxon>
        <taxon>Pezizomycotina</taxon>
        <taxon>Eurotiomycetes</taxon>
        <taxon>Eurotiomycetidae</taxon>
        <taxon>Eurotiales</taxon>
        <taxon>Aspergillaceae</taxon>
        <taxon>Aspergillus</taxon>
        <taxon>Aspergillus subgen. Polypaecilum</taxon>
    </lineage>
</organism>
<keyword evidence="2" id="KW-1185">Reference proteome</keyword>